<evidence type="ECO:0000256" key="1">
    <source>
        <dbReference type="SAM" id="MobiDB-lite"/>
    </source>
</evidence>
<gene>
    <name evidence="2" type="ORF">GCM10010384_39480</name>
</gene>
<feature type="region of interest" description="Disordered" evidence="1">
    <location>
        <begin position="39"/>
        <end position="58"/>
    </location>
</feature>
<accession>A0ABQ2ZZX3</accession>
<organism evidence="2 3">
    <name type="scientific">Streptomyces djakartensis</name>
    <dbReference type="NCBI Taxonomy" id="68193"/>
    <lineage>
        <taxon>Bacteria</taxon>
        <taxon>Bacillati</taxon>
        <taxon>Actinomycetota</taxon>
        <taxon>Actinomycetes</taxon>
        <taxon>Kitasatosporales</taxon>
        <taxon>Streptomycetaceae</taxon>
        <taxon>Streptomyces</taxon>
    </lineage>
</organism>
<keyword evidence="3" id="KW-1185">Reference proteome</keyword>
<sequence length="85" mass="8697">MTCGIAGGGSRGSARCGTVAHRLWTALTGPGVAVRASIPPWKDARTGSGPGPVQGRRRARRAKAVAVAAAATARRRPVSTYCRGQ</sequence>
<evidence type="ECO:0000313" key="3">
    <source>
        <dbReference type="Proteomes" id="UP000653308"/>
    </source>
</evidence>
<protein>
    <submittedName>
        <fullName evidence="2">Uncharacterized protein</fullName>
    </submittedName>
</protein>
<comment type="caution">
    <text evidence="2">The sequence shown here is derived from an EMBL/GenBank/DDBJ whole genome shotgun (WGS) entry which is preliminary data.</text>
</comment>
<name>A0ABQ2ZZX3_9ACTN</name>
<reference evidence="3" key="1">
    <citation type="journal article" date="2019" name="Int. J. Syst. Evol. Microbiol.">
        <title>The Global Catalogue of Microorganisms (GCM) 10K type strain sequencing project: providing services to taxonomists for standard genome sequencing and annotation.</title>
        <authorList>
            <consortium name="The Broad Institute Genomics Platform"/>
            <consortium name="The Broad Institute Genome Sequencing Center for Infectious Disease"/>
            <person name="Wu L."/>
            <person name="Ma J."/>
        </authorList>
    </citation>
    <scope>NUCLEOTIDE SEQUENCE [LARGE SCALE GENOMIC DNA]</scope>
    <source>
        <strain evidence="3">JCM 4957</strain>
    </source>
</reference>
<evidence type="ECO:0000313" key="2">
    <source>
        <dbReference type="EMBL" id="GGY28395.1"/>
    </source>
</evidence>
<dbReference type="Proteomes" id="UP000653308">
    <property type="component" value="Unassembled WGS sequence"/>
</dbReference>
<dbReference type="EMBL" id="BMWE01000010">
    <property type="protein sequence ID" value="GGY28395.1"/>
    <property type="molecule type" value="Genomic_DNA"/>
</dbReference>
<proteinExistence type="predicted"/>